<proteinExistence type="predicted"/>
<dbReference type="RefSeq" id="WP_069194401.1">
    <property type="nucleotide sequence ID" value="NZ_RLII01000009.1"/>
</dbReference>
<name>A0A4V1K250_9FIRM</name>
<evidence type="ECO:0000313" key="2">
    <source>
        <dbReference type="EMBL" id="RXE59059.1"/>
    </source>
</evidence>
<feature type="transmembrane region" description="Helical" evidence="1">
    <location>
        <begin position="38"/>
        <end position="59"/>
    </location>
</feature>
<dbReference type="AlphaFoldDB" id="A0A4V1K250"/>
<gene>
    <name evidence="2" type="ORF">EFD62_08835</name>
</gene>
<accession>A0A4V1K250</accession>
<protein>
    <submittedName>
        <fullName evidence="2">Uncharacterized protein</fullName>
    </submittedName>
</protein>
<evidence type="ECO:0000313" key="3">
    <source>
        <dbReference type="Proteomes" id="UP000289166"/>
    </source>
</evidence>
<keyword evidence="1" id="KW-0472">Membrane</keyword>
<dbReference type="Proteomes" id="UP000289166">
    <property type="component" value="Unassembled WGS sequence"/>
</dbReference>
<evidence type="ECO:0000256" key="1">
    <source>
        <dbReference type="SAM" id="Phobius"/>
    </source>
</evidence>
<feature type="transmembrane region" description="Helical" evidence="1">
    <location>
        <begin position="64"/>
        <end position="86"/>
    </location>
</feature>
<organism evidence="2 3">
    <name type="scientific">Acetivibrio mesophilus</name>
    <dbReference type="NCBI Taxonomy" id="2487273"/>
    <lineage>
        <taxon>Bacteria</taxon>
        <taxon>Bacillati</taxon>
        <taxon>Bacillota</taxon>
        <taxon>Clostridia</taxon>
        <taxon>Eubacteriales</taxon>
        <taxon>Oscillospiraceae</taxon>
        <taxon>Acetivibrio</taxon>
    </lineage>
</organism>
<feature type="transmembrane region" description="Helical" evidence="1">
    <location>
        <begin position="7"/>
        <end position="26"/>
    </location>
</feature>
<comment type="caution">
    <text evidence="2">The sequence shown here is derived from an EMBL/GenBank/DDBJ whole genome shotgun (WGS) entry which is preliminary data.</text>
</comment>
<reference evidence="3" key="1">
    <citation type="submission" date="2018-11" db="EMBL/GenBank/DDBJ databases">
        <title>Genome sequencing of a novel mesophilic and cellulolytic organism within the genus Hungateiclostridium.</title>
        <authorList>
            <person name="Rettenmaier R."/>
            <person name="Liebl W."/>
            <person name="Zverlov V."/>
        </authorList>
    </citation>
    <scope>NUCLEOTIDE SEQUENCE [LARGE SCALE GENOMIC DNA]</scope>
    <source>
        <strain evidence="3">N2K1</strain>
    </source>
</reference>
<keyword evidence="3" id="KW-1185">Reference proteome</keyword>
<keyword evidence="1" id="KW-1133">Transmembrane helix</keyword>
<keyword evidence="1" id="KW-0812">Transmembrane</keyword>
<sequence>MKKNNSGIGFGLFIIFIGVMVILVQFGMLNPDIILDYVFNHIPMIISLLLIVAGINLIFERHYLIRIFTWTAFFAVLLISGCFYSGTMRNASERNTEKNYSRTFAEEKMPKTEEGQLKMNLSGLNLKIGSTDSNLIEGIITGTDVKYEVDYKKNNKVAAIKFDLESGVSFDDIKNLFSTKDFTTRSFSKDKPMEILLNSDVVWDIDLNVGGIDGELDLSSLKIEEFELDGGAGNIKLVLGERHPNTKVDIDAGAAKFKIFVPKNSGIKIDVDGLMSSIDFNGLTLERKNDSYISPGYEKAENKIEIDIDIGAGDLEINAI</sequence>
<dbReference type="EMBL" id="RLII01000009">
    <property type="protein sequence ID" value="RXE59059.1"/>
    <property type="molecule type" value="Genomic_DNA"/>
</dbReference>
<dbReference type="OrthoDB" id="1950287at2"/>